<dbReference type="InterPro" id="IPR011990">
    <property type="entry name" value="TPR-like_helical_dom_sf"/>
</dbReference>
<dbReference type="Proteomes" id="UP000605676">
    <property type="component" value="Unassembled WGS sequence"/>
</dbReference>
<gene>
    <name evidence="1" type="ORF">JIV24_19000</name>
</gene>
<organism evidence="1 2">
    <name type="scientific">Carboxylicivirga marina</name>
    <dbReference type="NCBI Taxonomy" id="2800988"/>
    <lineage>
        <taxon>Bacteria</taxon>
        <taxon>Pseudomonadati</taxon>
        <taxon>Bacteroidota</taxon>
        <taxon>Bacteroidia</taxon>
        <taxon>Marinilabiliales</taxon>
        <taxon>Marinilabiliaceae</taxon>
        <taxon>Carboxylicivirga</taxon>
    </lineage>
</organism>
<reference evidence="1 2" key="1">
    <citation type="submission" date="2021-01" db="EMBL/GenBank/DDBJ databases">
        <title>Carboxyliciviraga sp.nov., isolated from coastal sediments.</title>
        <authorList>
            <person name="Lu D."/>
            <person name="Zhang T."/>
        </authorList>
    </citation>
    <scope>NUCLEOTIDE SEQUENCE [LARGE SCALE GENOMIC DNA]</scope>
    <source>
        <strain evidence="1 2">N1Y132</strain>
    </source>
</reference>
<dbReference type="EMBL" id="JAENRR010000068">
    <property type="protein sequence ID" value="MBK3519442.1"/>
    <property type="molecule type" value="Genomic_DNA"/>
</dbReference>
<comment type="caution">
    <text evidence="1">The sequence shown here is derived from an EMBL/GenBank/DDBJ whole genome shotgun (WGS) entry which is preliminary data.</text>
</comment>
<name>A0ABS1HPH5_9BACT</name>
<sequence>MRILFSLLLAFYTTALFANINYIQFEKISEQTEYIEKYNFIVDHQQYCNHWTPQWNYDISKETLIKELKACHQAFLNLNEEKAELNLLLGDISHYLYNLEVEEHYVKAENYYMKAIELAPKDFRPSWFLANHYALSNVPDKAIVYFSRGEKLLPENEPATFWDEYAMATATANMPSHCIFAMDKSKTINGAQGYFEQQIGSSIYERIKPVKSDSVYHFKDIWTASGNDLMTFTSRPLGIKLLIDSTWQVNFYDYQNNQTGIVMVPPAITNEAGRDITYSIAILMKTAGNDDNLDAHISNFIRPEQKKMPFDKLKAYANKISYEIKDENMYQDMGGAHIHMIGIKRNRPQYPGLLLEQPISLPGNNKDEPSIYRASDCQDRFEGDIIYTVMLDVCEDIYDEAYKVFKETFESRLVIE</sequence>
<dbReference type="Gene3D" id="1.25.40.10">
    <property type="entry name" value="Tetratricopeptide repeat domain"/>
    <property type="match status" value="1"/>
</dbReference>
<evidence type="ECO:0000313" key="1">
    <source>
        <dbReference type="EMBL" id="MBK3519442.1"/>
    </source>
</evidence>
<keyword evidence="2" id="KW-1185">Reference proteome</keyword>
<proteinExistence type="predicted"/>
<dbReference type="RefSeq" id="WP_200466661.1">
    <property type="nucleotide sequence ID" value="NZ_JAENRR010000068.1"/>
</dbReference>
<accession>A0ABS1HPH5</accession>
<evidence type="ECO:0000313" key="2">
    <source>
        <dbReference type="Proteomes" id="UP000605676"/>
    </source>
</evidence>
<dbReference type="SUPFAM" id="SSF48452">
    <property type="entry name" value="TPR-like"/>
    <property type="match status" value="1"/>
</dbReference>
<protein>
    <recommendedName>
        <fullName evidence="3">Tetratricopeptide repeat protein</fullName>
    </recommendedName>
</protein>
<evidence type="ECO:0008006" key="3">
    <source>
        <dbReference type="Google" id="ProtNLM"/>
    </source>
</evidence>